<dbReference type="AlphaFoldDB" id="A0A8H6TAI3"/>
<name>A0A8H6TAI3_MYCCL</name>
<dbReference type="InterPro" id="IPR050775">
    <property type="entry name" value="FAD-binding_Monooxygenases"/>
</dbReference>
<dbReference type="OrthoDB" id="66881at2759"/>
<proteinExistence type="inferred from homology"/>
<dbReference type="EMBL" id="JACAZE010000006">
    <property type="protein sequence ID" value="KAF7314108.1"/>
    <property type="molecule type" value="Genomic_DNA"/>
</dbReference>
<dbReference type="Proteomes" id="UP000613580">
    <property type="component" value="Unassembled WGS sequence"/>
</dbReference>
<evidence type="ECO:0000313" key="7">
    <source>
        <dbReference type="EMBL" id="KAF7314108.1"/>
    </source>
</evidence>
<evidence type="ECO:0000256" key="4">
    <source>
        <dbReference type="ARBA" id="ARBA00022827"/>
    </source>
</evidence>
<evidence type="ECO:0000256" key="3">
    <source>
        <dbReference type="ARBA" id="ARBA00022630"/>
    </source>
</evidence>
<evidence type="ECO:0008006" key="9">
    <source>
        <dbReference type="Google" id="ProtNLM"/>
    </source>
</evidence>
<comment type="caution">
    <text evidence="7">The sequence shown here is derived from an EMBL/GenBank/DDBJ whole genome shotgun (WGS) entry which is preliminary data.</text>
</comment>
<keyword evidence="5" id="KW-0521">NADP</keyword>
<reference evidence="7" key="1">
    <citation type="submission" date="2020-05" db="EMBL/GenBank/DDBJ databases">
        <title>Mycena genomes resolve the evolution of fungal bioluminescence.</title>
        <authorList>
            <person name="Tsai I.J."/>
        </authorList>
    </citation>
    <scope>NUCLEOTIDE SEQUENCE</scope>
    <source>
        <strain evidence="7">110903Hualien_Pintung</strain>
    </source>
</reference>
<evidence type="ECO:0000256" key="2">
    <source>
        <dbReference type="ARBA" id="ARBA00010139"/>
    </source>
</evidence>
<dbReference type="PANTHER" id="PTHR43098:SF2">
    <property type="entry name" value="FAD-BINDING MONOOXYGENASE AUSB-RELATED"/>
    <property type="match status" value="1"/>
</dbReference>
<keyword evidence="8" id="KW-1185">Reference proteome</keyword>
<keyword evidence="3" id="KW-0285">Flavoprotein</keyword>
<dbReference type="SUPFAM" id="SSF51905">
    <property type="entry name" value="FAD/NAD(P)-binding domain"/>
    <property type="match status" value="3"/>
</dbReference>
<dbReference type="InterPro" id="IPR036188">
    <property type="entry name" value="FAD/NAD-bd_sf"/>
</dbReference>
<keyword evidence="4" id="KW-0274">FAD</keyword>
<organism evidence="7 8">
    <name type="scientific">Mycena chlorophos</name>
    <name type="common">Agaric fungus</name>
    <name type="synonym">Agaricus chlorophos</name>
    <dbReference type="NCBI Taxonomy" id="658473"/>
    <lineage>
        <taxon>Eukaryota</taxon>
        <taxon>Fungi</taxon>
        <taxon>Dikarya</taxon>
        <taxon>Basidiomycota</taxon>
        <taxon>Agaricomycotina</taxon>
        <taxon>Agaricomycetes</taxon>
        <taxon>Agaricomycetidae</taxon>
        <taxon>Agaricales</taxon>
        <taxon>Marasmiineae</taxon>
        <taxon>Mycenaceae</taxon>
        <taxon>Mycena</taxon>
    </lineage>
</organism>
<keyword evidence="6" id="KW-0560">Oxidoreductase</keyword>
<dbReference type="GO" id="GO:0016491">
    <property type="term" value="F:oxidoreductase activity"/>
    <property type="evidence" value="ECO:0007669"/>
    <property type="project" value="UniProtKB-KW"/>
</dbReference>
<evidence type="ECO:0000256" key="1">
    <source>
        <dbReference type="ARBA" id="ARBA00001974"/>
    </source>
</evidence>
<gene>
    <name evidence="7" type="ORF">HMN09_00569900</name>
</gene>
<protein>
    <recommendedName>
        <fullName evidence="9">L-ornithine N(5)-oxygenase</fullName>
    </recommendedName>
</protein>
<evidence type="ECO:0000256" key="6">
    <source>
        <dbReference type="ARBA" id="ARBA00023002"/>
    </source>
</evidence>
<comment type="similarity">
    <text evidence="2">Belongs to the FAD-binding monooxygenase family.</text>
</comment>
<dbReference type="PANTHER" id="PTHR43098">
    <property type="entry name" value="L-ORNITHINE N(5)-MONOOXYGENASE-RELATED"/>
    <property type="match status" value="1"/>
</dbReference>
<dbReference type="Gene3D" id="3.50.50.60">
    <property type="entry name" value="FAD/NAD(P)-binding domain"/>
    <property type="match status" value="3"/>
</dbReference>
<evidence type="ECO:0000256" key="5">
    <source>
        <dbReference type="ARBA" id="ARBA00022857"/>
    </source>
</evidence>
<sequence length="664" mass="72107">MDSNPTPAAPGVSAPDPVIQARYISEREKRLRADGPAQFVALSKAESGRLAALSEDPWADHAALNSVPSVLNDGDEVGHLVLGAGYGGLLFAVRLLQSGAAKADDLRMVDDAAGFGGTWYWNRYPGLMCDIESYIYMPLLEETGYMPKHRYAYGDELRLHAERIAEKWALQGRAQWRTKYRKAVWDGDKGRWDVSLEENRGRGEATREFVVHARFVYAVSGPFVGPHIPRLEGLDAFAGKMFHTSRWDYTATGGTPQVPESEAGSAWWDLPGLKGKRVGIIGTGATAIQVVPQLARNAAHLYVFQRTPSSVDIRGQRATDPVEWATSIASAPGWQKARVDNFHLHFTKSPDRHETKNLVDDGWTWVPSYNAVTGGEATSASVGPVVPTPEGIGKHVGALQAADLPRMERIRKRVDEVVADTTVAEKLKPWYPTWCKRPAFHDHYLPSFNRPNVTLVDTDGKGVERATSAGLVVAGTEYPLDVLVLSTGYVPPGGSPAKRSGCTFIGKGGVSLDDVWVKEGAGTLHGFGVHGFPNLFLAPLAQGSISANFAGSLDVSAQHVAYIVSTALSRAPAANRMGVVLEVSKEAQDAWVGQILQRAAWFSAVSGCTPGYLNGEGARDGMDMETKMRMARSSLWGEGIRSFEKVLKQWREDGALKGYVLTTV</sequence>
<accession>A0A8H6TAI3</accession>
<evidence type="ECO:0000313" key="8">
    <source>
        <dbReference type="Proteomes" id="UP000613580"/>
    </source>
</evidence>
<comment type="cofactor">
    <cofactor evidence="1">
        <name>FAD</name>
        <dbReference type="ChEBI" id="CHEBI:57692"/>
    </cofactor>
</comment>